<evidence type="ECO:0000313" key="2">
    <source>
        <dbReference type="EMBL" id="CAE0432116.1"/>
    </source>
</evidence>
<dbReference type="EMBL" id="HBIN01003548">
    <property type="protein sequence ID" value="CAE0432116.1"/>
    <property type="molecule type" value="Transcribed_RNA"/>
</dbReference>
<proteinExistence type="predicted"/>
<feature type="compositionally biased region" description="Basic residues" evidence="1">
    <location>
        <begin position="56"/>
        <end position="69"/>
    </location>
</feature>
<reference evidence="2" key="1">
    <citation type="submission" date="2021-01" db="EMBL/GenBank/DDBJ databases">
        <authorList>
            <person name="Corre E."/>
            <person name="Pelletier E."/>
            <person name="Niang G."/>
            <person name="Scheremetjew M."/>
            <person name="Finn R."/>
            <person name="Kale V."/>
            <person name="Holt S."/>
            <person name="Cochrane G."/>
            <person name="Meng A."/>
            <person name="Brown T."/>
            <person name="Cohen L."/>
        </authorList>
    </citation>
    <scope>NUCLEOTIDE SEQUENCE</scope>
    <source>
        <strain evidence="2">GSBS06</strain>
    </source>
</reference>
<name>A0A7S3PEY0_9STRA</name>
<gene>
    <name evidence="2" type="ORF">ASTO00021_LOCUS2445</name>
</gene>
<protein>
    <submittedName>
        <fullName evidence="2">Uncharacterized protein</fullName>
    </submittedName>
</protein>
<evidence type="ECO:0000256" key="1">
    <source>
        <dbReference type="SAM" id="MobiDB-lite"/>
    </source>
</evidence>
<feature type="region of interest" description="Disordered" evidence="1">
    <location>
        <begin position="51"/>
        <end position="74"/>
    </location>
</feature>
<accession>A0A7S3PEY0</accession>
<sequence>MSDEIFCQLSVDAINKALKQSDSATVQKAIEKLEIAGLKEEAENIRKVCGPESFSPRHHGHMSKASRKAIKSDEKYKGQKIKPLMARNNAEQRLKHSDRIPLEMLLGYPRTYKKCRLSEPSALRHEELIIHPNCPRSRMLERLPSVEIKLHRHLERYQLIVPPDGGHPRLFEKLPSVEMKCHRHLEKYQLVVSPDGGNPRLFEKFPSVEMKLHRHLENYQLIVPADGGHPRLFEKLPSVEMLRHRDRELLLWKLDADPDLKLQEWNPWLFR</sequence>
<dbReference type="AlphaFoldDB" id="A0A7S3PEY0"/>
<organism evidence="2">
    <name type="scientific">Aplanochytrium stocchinoi</name>
    <dbReference type="NCBI Taxonomy" id="215587"/>
    <lineage>
        <taxon>Eukaryota</taxon>
        <taxon>Sar</taxon>
        <taxon>Stramenopiles</taxon>
        <taxon>Bigyra</taxon>
        <taxon>Labyrinthulomycetes</taxon>
        <taxon>Thraustochytrida</taxon>
        <taxon>Thraustochytriidae</taxon>
        <taxon>Aplanochytrium</taxon>
    </lineage>
</organism>